<keyword evidence="2" id="KW-1185">Reference proteome</keyword>
<evidence type="ECO:0000313" key="1">
    <source>
        <dbReference type="EMBL" id="KIE45129.1"/>
    </source>
</evidence>
<dbReference type="RefSeq" id="WP_039636033.1">
    <property type="nucleotide sequence ID" value="NZ_AYSO01000020.1"/>
</dbReference>
<name>A0A0C1TWP2_9CLOT</name>
<dbReference type="Pfam" id="PF04463">
    <property type="entry name" value="2-thiour_desulf"/>
    <property type="match status" value="1"/>
</dbReference>
<comment type="caution">
    <text evidence="1">The sequence shown here is derived from an EMBL/GenBank/DDBJ whole genome shotgun (WGS) entry which is preliminary data.</text>
</comment>
<gene>
    <name evidence="1" type="ORF">U732_283</name>
</gene>
<dbReference type="PANTHER" id="PTHR30087">
    <property type="entry name" value="INNER MEMBRANE PROTEIN"/>
    <property type="match status" value="1"/>
</dbReference>
<evidence type="ECO:0000313" key="2">
    <source>
        <dbReference type="Proteomes" id="UP000031366"/>
    </source>
</evidence>
<dbReference type="EMBL" id="AYSO01000020">
    <property type="protein sequence ID" value="KIE45129.1"/>
    <property type="molecule type" value="Genomic_DNA"/>
</dbReference>
<accession>A0A0C1TWP2</accession>
<dbReference type="AlphaFoldDB" id="A0A0C1TWP2"/>
<dbReference type="InterPro" id="IPR007553">
    <property type="entry name" value="2-thiour_desulf"/>
</dbReference>
<organism evidence="1 2">
    <name type="scientific">Clostridium argentinense CDC 2741</name>
    <dbReference type="NCBI Taxonomy" id="1418104"/>
    <lineage>
        <taxon>Bacteria</taxon>
        <taxon>Bacillati</taxon>
        <taxon>Bacillota</taxon>
        <taxon>Clostridia</taxon>
        <taxon>Eubacteriales</taxon>
        <taxon>Clostridiaceae</taxon>
        <taxon>Clostridium</taxon>
    </lineage>
</organism>
<dbReference type="Proteomes" id="UP000031366">
    <property type="component" value="Unassembled WGS sequence"/>
</dbReference>
<dbReference type="STRING" id="29341.RSJ17_04225"/>
<proteinExistence type="predicted"/>
<sequence length="145" mass="15705">MYLVSSCLAGVNCRYNGSNSENKFILQLVKEGKAIALCPEQLAKLPTPRPSCEIIIDESGNKKVVSKDGQDFTKEFTEGAEKTLAIAKIIGIKKAILQSKSPSCGCGFIYDGNFSGKLIKGNGLTTEILINNGIKVYTENDLNRL</sequence>
<dbReference type="PANTHER" id="PTHR30087:SF1">
    <property type="entry name" value="HYPOTHETICAL CYTOSOLIC PROTEIN"/>
    <property type="match status" value="1"/>
</dbReference>
<dbReference type="OrthoDB" id="9797779at2"/>
<reference evidence="1 2" key="1">
    <citation type="journal article" date="2015" name="Infect. Genet. Evol.">
        <title>Genomic sequences of six botulinum neurotoxin-producing strains representing three clostridial species illustrate the mobility and diversity of botulinum neurotoxin genes.</title>
        <authorList>
            <person name="Smith T.J."/>
            <person name="Hill K.K."/>
            <person name="Xie G."/>
            <person name="Foley B.T."/>
            <person name="Williamson C.H."/>
            <person name="Foster J.T."/>
            <person name="Johnson S.L."/>
            <person name="Chertkov O."/>
            <person name="Teshima H."/>
            <person name="Gibbons H.S."/>
            <person name="Johnsky L.A."/>
            <person name="Karavis M.A."/>
            <person name="Smith L.A."/>
        </authorList>
    </citation>
    <scope>NUCLEOTIDE SEQUENCE [LARGE SCALE GENOMIC DNA]</scope>
    <source>
        <strain evidence="1 2">CDC 2741</strain>
    </source>
</reference>
<protein>
    <submittedName>
        <fullName evidence="1">Uncharacterized protein</fullName>
    </submittedName>
</protein>